<feature type="non-terminal residue" evidence="1">
    <location>
        <position position="259"/>
    </location>
</feature>
<accession>A0A433U5R0</accession>
<proteinExistence type="predicted"/>
<name>A0A433U5R0_ELYCH</name>
<protein>
    <submittedName>
        <fullName evidence="1">Uncharacterized protein</fullName>
    </submittedName>
</protein>
<sequence length="259" mass="28508">MCEDGSNPDANEDGIADKPLTDVVLVVDLAGVDLVEEGHHDKRVEDHSKVGRGWGVHILHILNAVIDAQQFGTCTHTSGRPLDQHPLVHCVGDDVFGHGEGDERFGSTIWFSVQQLVSGQLGGQSKRGQRVHDQVDPQHLDGLQRAVLWAGKHRYNIDCKLKLQELCDTVVDIPSPHHCLHNTGEVVIRCSSYHGKSNISFFQRRSIVGSVSSDSHDLASGRLLAVNDAFHKHIFILRGRPRQNSEVGPNFIQAALVDL</sequence>
<dbReference type="Proteomes" id="UP000271974">
    <property type="component" value="Unassembled WGS sequence"/>
</dbReference>
<gene>
    <name evidence="1" type="ORF">EGW08_003265</name>
</gene>
<comment type="caution">
    <text evidence="1">The sequence shown here is derived from an EMBL/GenBank/DDBJ whole genome shotgun (WGS) entry which is preliminary data.</text>
</comment>
<reference evidence="1 2" key="1">
    <citation type="submission" date="2019-01" db="EMBL/GenBank/DDBJ databases">
        <title>A draft genome assembly of the solar-powered sea slug Elysia chlorotica.</title>
        <authorList>
            <person name="Cai H."/>
            <person name="Li Q."/>
            <person name="Fang X."/>
            <person name="Li J."/>
            <person name="Curtis N.E."/>
            <person name="Altenburger A."/>
            <person name="Shibata T."/>
            <person name="Feng M."/>
            <person name="Maeda T."/>
            <person name="Schwartz J.A."/>
            <person name="Shigenobu S."/>
            <person name="Lundholm N."/>
            <person name="Nishiyama T."/>
            <person name="Yang H."/>
            <person name="Hasebe M."/>
            <person name="Li S."/>
            <person name="Pierce S.K."/>
            <person name="Wang J."/>
        </authorList>
    </citation>
    <scope>NUCLEOTIDE SEQUENCE [LARGE SCALE GENOMIC DNA]</scope>
    <source>
        <strain evidence="1">EC2010</strain>
        <tissue evidence="1">Whole organism of an adult</tissue>
    </source>
</reference>
<evidence type="ECO:0000313" key="2">
    <source>
        <dbReference type="Proteomes" id="UP000271974"/>
    </source>
</evidence>
<keyword evidence="2" id="KW-1185">Reference proteome</keyword>
<organism evidence="1 2">
    <name type="scientific">Elysia chlorotica</name>
    <name type="common">Eastern emerald elysia</name>
    <name type="synonym">Sea slug</name>
    <dbReference type="NCBI Taxonomy" id="188477"/>
    <lineage>
        <taxon>Eukaryota</taxon>
        <taxon>Metazoa</taxon>
        <taxon>Spiralia</taxon>
        <taxon>Lophotrochozoa</taxon>
        <taxon>Mollusca</taxon>
        <taxon>Gastropoda</taxon>
        <taxon>Heterobranchia</taxon>
        <taxon>Euthyneura</taxon>
        <taxon>Panpulmonata</taxon>
        <taxon>Sacoglossa</taxon>
        <taxon>Placobranchoidea</taxon>
        <taxon>Plakobranchidae</taxon>
        <taxon>Elysia</taxon>
    </lineage>
</organism>
<evidence type="ECO:0000313" key="1">
    <source>
        <dbReference type="EMBL" id="RUS89018.1"/>
    </source>
</evidence>
<dbReference type="EMBL" id="RQTK01000069">
    <property type="protein sequence ID" value="RUS89018.1"/>
    <property type="molecule type" value="Genomic_DNA"/>
</dbReference>
<dbReference type="AlphaFoldDB" id="A0A433U5R0"/>